<comment type="caution">
    <text evidence="1">The sequence shown here is derived from an EMBL/GenBank/DDBJ whole genome shotgun (WGS) entry which is preliminary data.</text>
</comment>
<evidence type="ECO:0000313" key="2">
    <source>
        <dbReference type="Proteomes" id="UP000092993"/>
    </source>
</evidence>
<reference evidence="1 2" key="1">
    <citation type="submission" date="2016-03" db="EMBL/GenBank/DDBJ databases">
        <title>Whole genome sequencing of Grifola frondosa 9006-11.</title>
        <authorList>
            <person name="Min B."/>
            <person name="Park H."/>
            <person name="Kim J.-G."/>
            <person name="Cho H."/>
            <person name="Oh Y.-L."/>
            <person name="Kong W.-S."/>
            <person name="Choi I.-G."/>
        </authorList>
    </citation>
    <scope>NUCLEOTIDE SEQUENCE [LARGE SCALE GENOMIC DNA]</scope>
    <source>
        <strain evidence="1 2">9006-11</strain>
    </source>
</reference>
<accession>A0A1C7LX25</accession>
<dbReference type="EMBL" id="LUGG01000018">
    <property type="protein sequence ID" value="OBZ69251.1"/>
    <property type="molecule type" value="Genomic_DNA"/>
</dbReference>
<proteinExistence type="predicted"/>
<sequence>MVPEPGEKLGCVYRSLLPQRQYVPARCVTALRLPTIEFNMGGGTPDGYGVRMRDIVAMPKEVCIEDAENHVFSGTGRHALRLEISYEEWVRPIKLYTDDGPITRGVSAVLIPEF</sequence>
<dbReference type="Proteomes" id="UP000092993">
    <property type="component" value="Unassembled WGS sequence"/>
</dbReference>
<name>A0A1C7LX25_GRIFR</name>
<protein>
    <submittedName>
        <fullName evidence="1">Uncharacterized protein</fullName>
    </submittedName>
</protein>
<organism evidence="1 2">
    <name type="scientific">Grifola frondosa</name>
    <name type="common">Maitake</name>
    <name type="synonym">Polyporus frondosus</name>
    <dbReference type="NCBI Taxonomy" id="5627"/>
    <lineage>
        <taxon>Eukaryota</taxon>
        <taxon>Fungi</taxon>
        <taxon>Dikarya</taxon>
        <taxon>Basidiomycota</taxon>
        <taxon>Agaricomycotina</taxon>
        <taxon>Agaricomycetes</taxon>
        <taxon>Polyporales</taxon>
        <taxon>Grifolaceae</taxon>
        <taxon>Grifola</taxon>
    </lineage>
</organism>
<dbReference type="AlphaFoldDB" id="A0A1C7LX25"/>
<keyword evidence="2" id="KW-1185">Reference proteome</keyword>
<gene>
    <name evidence="1" type="ORF">A0H81_10842</name>
</gene>
<evidence type="ECO:0000313" key="1">
    <source>
        <dbReference type="EMBL" id="OBZ69251.1"/>
    </source>
</evidence>